<sequence>MKKVVNKAFIFLFVISQIACSGTGGHEEKKEIAKPLENNATQTSSTEKIILFFGNSLTAGYGLEMDKAFPALIQAKVDTLGLNYKVVNAGLSGETTASGNTRIDWVLNQKVDIFILELGGNDGLRGISIEETRKNLQQMIDKIQAKYQDCQIVLAGMQIPPNMGQDYTAAFRAVFPELAEKNEIMLIPFLLANVGGEPELNQPDGIHPNEEGHKIVAENVWKILQEILKPEAS</sequence>
<dbReference type="Proteomes" id="UP001172083">
    <property type="component" value="Unassembled WGS sequence"/>
</dbReference>
<name>A0ABT8L2Q6_9BACT</name>
<protein>
    <submittedName>
        <fullName evidence="3">Arylesterase</fullName>
    </submittedName>
</protein>
<evidence type="ECO:0000259" key="2">
    <source>
        <dbReference type="Pfam" id="PF13472"/>
    </source>
</evidence>
<proteinExistence type="predicted"/>
<gene>
    <name evidence="3" type="ORF">QQ020_07950</name>
</gene>
<dbReference type="CDD" id="cd01822">
    <property type="entry name" value="Lysophospholipase_L1_like"/>
    <property type="match status" value="1"/>
</dbReference>
<dbReference type="InterPro" id="IPR051532">
    <property type="entry name" value="Ester_Hydrolysis_Enzymes"/>
</dbReference>
<comment type="caution">
    <text evidence="3">The sequence shown here is derived from an EMBL/GenBank/DDBJ whole genome shotgun (WGS) entry which is preliminary data.</text>
</comment>
<organism evidence="3 4">
    <name type="scientific">Agaribacillus aureus</name>
    <dbReference type="NCBI Taxonomy" id="3051825"/>
    <lineage>
        <taxon>Bacteria</taxon>
        <taxon>Pseudomonadati</taxon>
        <taxon>Bacteroidota</taxon>
        <taxon>Cytophagia</taxon>
        <taxon>Cytophagales</taxon>
        <taxon>Splendidivirgaceae</taxon>
        <taxon>Agaribacillus</taxon>
    </lineage>
</organism>
<dbReference type="PANTHER" id="PTHR30383:SF24">
    <property type="entry name" value="THIOESTERASE 1_PROTEASE 1_LYSOPHOSPHOLIPASE L1"/>
    <property type="match status" value="1"/>
</dbReference>
<reference evidence="3" key="1">
    <citation type="submission" date="2023-06" db="EMBL/GenBank/DDBJ databases">
        <title>Genomic of Agaribacillus aureum.</title>
        <authorList>
            <person name="Wang G."/>
        </authorList>
    </citation>
    <scope>NUCLEOTIDE SEQUENCE</scope>
    <source>
        <strain evidence="3">BMA12</strain>
    </source>
</reference>
<dbReference type="PANTHER" id="PTHR30383">
    <property type="entry name" value="THIOESTERASE 1/PROTEASE 1/LYSOPHOSPHOLIPASE L1"/>
    <property type="match status" value="1"/>
</dbReference>
<accession>A0ABT8L2Q6</accession>
<evidence type="ECO:0000256" key="1">
    <source>
        <dbReference type="SAM" id="SignalP"/>
    </source>
</evidence>
<feature type="signal peptide" evidence="1">
    <location>
        <begin position="1"/>
        <end position="21"/>
    </location>
</feature>
<dbReference type="Gene3D" id="3.40.50.1110">
    <property type="entry name" value="SGNH hydrolase"/>
    <property type="match status" value="1"/>
</dbReference>
<dbReference type="EMBL" id="JAUJEB010000001">
    <property type="protein sequence ID" value="MDN5211979.1"/>
    <property type="molecule type" value="Genomic_DNA"/>
</dbReference>
<dbReference type="Pfam" id="PF13472">
    <property type="entry name" value="Lipase_GDSL_2"/>
    <property type="match status" value="1"/>
</dbReference>
<dbReference type="InterPro" id="IPR036514">
    <property type="entry name" value="SGNH_hydro_sf"/>
</dbReference>
<feature type="domain" description="SGNH hydrolase-type esterase" evidence="2">
    <location>
        <begin position="52"/>
        <end position="215"/>
    </location>
</feature>
<dbReference type="InterPro" id="IPR013830">
    <property type="entry name" value="SGNH_hydro"/>
</dbReference>
<evidence type="ECO:0000313" key="3">
    <source>
        <dbReference type="EMBL" id="MDN5211979.1"/>
    </source>
</evidence>
<keyword evidence="1" id="KW-0732">Signal</keyword>
<feature type="chain" id="PRO_5046942217" evidence="1">
    <location>
        <begin position="22"/>
        <end position="233"/>
    </location>
</feature>
<keyword evidence="4" id="KW-1185">Reference proteome</keyword>
<dbReference type="RefSeq" id="WP_346757306.1">
    <property type="nucleotide sequence ID" value="NZ_JAUJEB010000001.1"/>
</dbReference>
<evidence type="ECO:0000313" key="4">
    <source>
        <dbReference type="Proteomes" id="UP001172083"/>
    </source>
</evidence>
<dbReference type="SUPFAM" id="SSF52266">
    <property type="entry name" value="SGNH hydrolase"/>
    <property type="match status" value="1"/>
</dbReference>